<accession>A0A0A9EE07</accession>
<protein>
    <submittedName>
        <fullName evidence="1">Uncharacterized protein</fullName>
    </submittedName>
</protein>
<sequence length="21" mass="2403">MKINISIALPEYYLLIILKGP</sequence>
<proteinExistence type="predicted"/>
<reference evidence="1" key="1">
    <citation type="submission" date="2014-09" db="EMBL/GenBank/DDBJ databases">
        <authorList>
            <person name="Magalhaes I.L.F."/>
            <person name="Oliveira U."/>
            <person name="Santos F.R."/>
            <person name="Vidigal T.H.D.A."/>
            <person name="Brescovit A.D."/>
            <person name="Santos A.J."/>
        </authorList>
    </citation>
    <scope>NUCLEOTIDE SEQUENCE</scope>
    <source>
        <tissue evidence="1">Shoot tissue taken approximately 20 cm above the soil surface</tissue>
    </source>
</reference>
<dbReference type="EMBL" id="GBRH01200657">
    <property type="protein sequence ID" value="JAD97238.1"/>
    <property type="molecule type" value="Transcribed_RNA"/>
</dbReference>
<name>A0A0A9EE07_ARUDO</name>
<dbReference type="AlphaFoldDB" id="A0A0A9EE07"/>
<organism evidence="1">
    <name type="scientific">Arundo donax</name>
    <name type="common">Giant reed</name>
    <name type="synonym">Donax arundinaceus</name>
    <dbReference type="NCBI Taxonomy" id="35708"/>
    <lineage>
        <taxon>Eukaryota</taxon>
        <taxon>Viridiplantae</taxon>
        <taxon>Streptophyta</taxon>
        <taxon>Embryophyta</taxon>
        <taxon>Tracheophyta</taxon>
        <taxon>Spermatophyta</taxon>
        <taxon>Magnoliopsida</taxon>
        <taxon>Liliopsida</taxon>
        <taxon>Poales</taxon>
        <taxon>Poaceae</taxon>
        <taxon>PACMAD clade</taxon>
        <taxon>Arundinoideae</taxon>
        <taxon>Arundineae</taxon>
        <taxon>Arundo</taxon>
    </lineage>
</organism>
<evidence type="ECO:0000313" key="1">
    <source>
        <dbReference type="EMBL" id="JAD97238.1"/>
    </source>
</evidence>
<reference evidence="1" key="2">
    <citation type="journal article" date="2015" name="Data Brief">
        <title>Shoot transcriptome of the giant reed, Arundo donax.</title>
        <authorList>
            <person name="Barrero R.A."/>
            <person name="Guerrero F.D."/>
            <person name="Moolhuijzen P."/>
            <person name="Goolsby J.A."/>
            <person name="Tidwell J."/>
            <person name="Bellgard S.E."/>
            <person name="Bellgard M.I."/>
        </authorList>
    </citation>
    <scope>NUCLEOTIDE SEQUENCE</scope>
    <source>
        <tissue evidence="1">Shoot tissue taken approximately 20 cm above the soil surface</tissue>
    </source>
</reference>